<evidence type="ECO:0000313" key="4">
    <source>
        <dbReference type="Proteomes" id="UP001152747"/>
    </source>
</evidence>
<keyword evidence="2" id="KW-0732">Signal</keyword>
<sequence length="75" mass="9298">MNVKVKWISLLLFLFCLIFSIECYPTNSIELQKHHHNHHKHHIHRKHHRRDLESEESKTKRNKQVILTKPFWPWP</sequence>
<dbReference type="EMBL" id="CANHGI010000001">
    <property type="protein sequence ID" value="CAI5438553.1"/>
    <property type="molecule type" value="Genomic_DNA"/>
</dbReference>
<evidence type="ECO:0000256" key="1">
    <source>
        <dbReference type="SAM" id="MobiDB-lite"/>
    </source>
</evidence>
<dbReference type="Proteomes" id="UP001152747">
    <property type="component" value="Unassembled WGS sequence"/>
</dbReference>
<feature type="region of interest" description="Disordered" evidence="1">
    <location>
        <begin position="35"/>
        <end position="61"/>
    </location>
</feature>
<feature type="compositionally biased region" description="Basic residues" evidence="1">
    <location>
        <begin position="35"/>
        <end position="49"/>
    </location>
</feature>
<feature type="chain" id="PRO_5040513249" evidence="2">
    <location>
        <begin position="24"/>
        <end position="75"/>
    </location>
</feature>
<evidence type="ECO:0000313" key="3">
    <source>
        <dbReference type="EMBL" id="CAI5438553.1"/>
    </source>
</evidence>
<keyword evidence="4" id="KW-1185">Reference proteome</keyword>
<accession>A0A9P1I5G9</accession>
<evidence type="ECO:0000256" key="2">
    <source>
        <dbReference type="SAM" id="SignalP"/>
    </source>
</evidence>
<reference evidence="3" key="1">
    <citation type="submission" date="2022-11" db="EMBL/GenBank/DDBJ databases">
        <authorList>
            <person name="Kikuchi T."/>
        </authorList>
    </citation>
    <scope>NUCLEOTIDE SEQUENCE</scope>
    <source>
        <strain evidence="3">PS1010</strain>
    </source>
</reference>
<proteinExistence type="predicted"/>
<feature type="signal peptide" evidence="2">
    <location>
        <begin position="1"/>
        <end position="23"/>
    </location>
</feature>
<feature type="compositionally biased region" description="Basic and acidic residues" evidence="1">
    <location>
        <begin position="50"/>
        <end position="59"/>
    </location>
</feature>
<dbReference type="AlphaFoldDB" id="A0A9P1I5G9"/>
<name>A0A9P1I5G9_9PELO</name>
<protein>
    <submittedName>
        <fullName evidence="3">Uncharacterized protein</fullName>
    </submittedName>
</protein>
<gene>
    <name evidence="3" type="ORF">CAMP_LOCUS1190</name>
</gene>
<comment type="caution">
    <text evidence="3">The sequence shown here is derived from an EMBL/GenBank/DDBJ whole genome shotgun (WGS) entry which is preliminary data.</text>
</comment>
<organism evidence="3 4">
    <name type="scientific">Caenorhabditis angaria</name>
    <dbReference type="NCBI Taxonomy" id="860376"/>
    <lineage>
        <taxon>Eukaryota</taxon>
        <taxon>Metazoa</taxon>
        <taxon>Ecdysozoa</taxon>
        <taxon>Nematoda</taxon>
        <taxon>Chromadorea</taxon>
        <taxon>Rhabditida</taxon>
        <taxon>Rhabditina</taxon>
        <taxon>Rhabditomorpha</taxon>
        <taxon>Rhabditoidea</taxon>
        <taxon>Rhabditidae</taxon>
        <taxon>Peloderinae</taxon>
        <taxon>Caenorhabditis</taxon>
    </lineage>
</organism>